<dbReference type="EC" id="1.2.1.-" evidence="8"/>
<reference evidence="10 11" key="1">
    <citation type="submission" date="2019-08" db="EMBL/GenBank/DDBJ databases">
        <title>In-depth cultivation of the pig gut microbiome towards novel bacterial diversity and tailored functional studies.</title>
        <authorList>
            <person name="Wylensek D."/>
            <person name="Hitch T.C.A."/>
            <person name="Clavel T."/>
        </authorList>
    </citation>
    <scope>NUCLEOTIDE SEQUENCE [LARGE SCALE GENOMIC DNA]</scope>
    <source>
        <strain evidence="10 11">SM-530-WT-4B</strain>
    </source>
</reference>
<dbReference type="NCBIfam" id="TIGR01534">
    <property type="entry name" value="GAPDH-I"/>
    <property type="match status" value="1"/>
</dbReference>
<dbReference type="PRINTS" id="PR00078">
    <property type="entry name" value="G3PDHDRGNASE"/>
</dbReference>
<dbReference type="Pfam" id="PF00044">
    <property type="entry name" value="Gp_dh_N"/>
    <property type="match status" value="1"/>
</dbReference>
<feature type="binding site" evidence="4">
    <location>
        <position position="187"/>
    </location>
    <ligand>
        <name>D-glyceraldehyde 3-phosphate</name>
        <dbReference type="ChEBI" id="CHEBI:59776"/>
    </ligand>
</feature>
<feature type="binding site" evidence="5">
    <location>
        <position position="320"/>
    </location>
    <ligand>
        <name>NAD(+)</name>
        <dbReference type="ChEBI" id="CHEBI:57540"/>
    </ligand>
</feature>
<feature type="binding site" evidence="5">
    <location>
        <begin position="13"/>
        <end position="14"/>
    </location>
    <ligand>
        <name>NAD(+)</name>
        <dbReference type="ChEBI" id="CHEBI:57540"/>
    </ligand>
</feature>
<organism evidence="10 11">
    <name type="scientific">Pyramidobacter porci</name>
    <dbReference type="NCBI Taxonomy" id="2605789"/>
    <lineage>
        <taxon>Bacteria</taxon>
        <taxon>Thermotogati</taxon>
        <taxon>Synergistota</taxon>
        <taxon>Synergistia</taxon>
        <taxon>Synergistales</taxon>
        <taxon>Dethiosulfovibrionaceae</taxon>
        <taxon>Pyramidobacter</taxon>
    </lineage>
</organism>
<dbReference type="InterPro" id="IPR020828">
    <property type="entry name" value="GlycerAld_3-P_DH_NAD(P)-bd"/>
</dbReference>
<keyword evidence="11" id="KW-1185">Reference proteome</keyword>
<dbReference type="RefSeq" id="WP_154528319.1">
    <property type="nucleotide sequence ID" value="NZ_JAXDZJ010000028.1"/>
</dbReference>
<dbReference type="FunFam" id="3.40.50.720:FF:000001">
    <property type="entry name" value="Glyceraldehyde-3-phosphate dehydrogenase"/>
    <property type="match status" value="1"/>
</dbReference>
<feature type="domain" description="Glyceraldehyde 3-phosphate dehydrogenase NAD(P) binding" evidence="9">
    <location>
        <begin position="4"/>
        <end position="157"/>
    </location>
</feature>
<dbReference type="SUPFAM" id="SSF51735">
    <property type="entry name" value="NAD(P)-binding Rossmann-fold domains"/>
    <property type="match status" value="1"/>
</dbReference>
<feature type="binding site" evidence="4">
    <location>
        <position position="239"/>
    </location>
    <ligand>
        <name>D-glyceraldehyde 3-phosphate</name>
        <dbReference type="ChEBI" id="CHEBI:59776"/>
    </ligand>
</feature>
<evidence type="ECO:0000256" key="8">
    <source>
        <dbReference type="RuleBase" id="RU361160"/>
    </source>
</evidence>
<evidence type="ECO:0000259" key="9">
    <source>
        <dbReference type="SMART" id="SM00846"/>
    </source>
</evidence>
<dbReference type="InterPro" id="IPR020830">
    <property type="entry name" value="GlycerAld_3-P_DH_AS"/>
</dbReference>
<keyword evidence="2 8" id="KW-0560">Oxidoreductase</keyword>
<dbReference type="SMART" id="SM00846">
    <property type="entry name" value="Gp_dh_N"/>
    <property type="match status" value="1"/>
</dbReference>
<keyword evidence="5" id="KW-0547">Nucleotide-binding</keyword>
<evidence type="ECO:0000313" key="11">
    <source>
        <dbReference type="Proteomes" id="UP000473699"/>
    </source>
</evidence>
<dbReference type="PROSITE" id="PS00071">
    <property type="entry name" value="GAPDH"/>
    <property type="match status" value="1"/>
</dbReference>
<dbReference type="Gene3D" id="3.40.50.720">
    <property type="entry name" value="NAD(P)-binding Rossmann-like Domain"/>
    <property type="match status" value="1"/>
</dbReference>
<gene>
    <name evidence="10" type="primary">gap</name>
    <name evidence="10" type="ORF">FYJ74_04090</name>
</gene>
<dbReference type="PANTHER" id="PTHR43148">
    <property type="entry name" value="GLYCERALDEHYDE-3-PHOSPHATE DEHYDROGENASE 2"/>
    <property type="match status" value="1"/>
</dbReference>
<dbReference type="AlphaFoldDB" id="A0A6L5YCF1"/>
<dbReference type="SUPFAM" id="SSF55347">
    <property type="entry name" value="Glyceraldehyde-3-phosphate dehydrogenase-like, C-terminal domain"/>
    <property type="match status" value="1"/>
</dbReference>
<feature type="binding site" evidence="5">
    <location>
        <position position="124"/>
    </location>
    <ligand>
        <name>NAD(+)</name>
        <dbReference type="ChEBI" id="CHEBI:57540"/>
    </ligand>
</feature>
<evidence type="ECO:0000256" key="3">
    <source>
        <dbReference type="PIRSR" id="PIRSR000149-1"/>
    </source>
</evidence>
<comment type="similarity">
    <text evidence="1 7">Belongs to the glyceraldehyde-3-phosphate dehydrogenase family.</text>
</comment>
<dbReference type="InterPro" id="IPR036291">
    <property type="entry name" value="NAD(P)-bd_dom_sf"/>
</dbReference>
<dbReference type="CDD" id="cd18126">
    <property type="entry name" value="GAPDH_I_C"/>
    <property type="match status" value="1"/>
</dbReference>
<dbReference type="GO" id="GO:0016620">
    <property type="term" value="F:oxidoreductase activity, acting on the aldehyde or oxo group of donors, NAD or NADP as acceptor"/>
    <property type="evidence" value="ECO:0007669"/>
    <property type="project" value="InterPro"/>
</dbReference>
<dbReference type="Pfam" id="PF02800">
    <property type="entry name" value="Gp_dh_C"/>
    <property type="match status" value="1"/>
</dbReference>
<evidence type="ECO:0000256" key="2">
    <source>
        <dbReference type="ARBA" id="ARBA00023002"/>
    </source>
</evidence>
<feature type="binding site" evidence="4">
    <location>
        <begin position="156"/>
        <end position="158"/>
    </location>
    <ligand>
        <name>D-glyceraldehyde 3-phosphate</name>
        <dbReference type="ChEBI" id="CHEBI:59776"/>
    </ligand>
</feature>
<dbReference type="InterPro" id="IPR006424">
    <property type="entry name" value="Glyceraldehyde-3-P_DH_1"/>
</dbReference>
<dbReference type="Proteomes" id="UP000473699">
    <property type="component" value="Unassembled WGS sequence"/>
</dbReference>
<protein>
    <recommendedName>
        <fullName evidence="8">Glyceraldehyde-3-phosphate dehydrogenase</fullName>
        <ecNumber evidence="8">1.2.1.-</ecNumber>
    </recommendedName>
</protein>
<feature type="site" description="Activates thiol group during catalysis" evidence="6">
    <location>
        <position position="184"/>
    </location>
</feature>
<sequence>MSKVRVAISGFGRIGRLVLRAMSEYDKKGLFEVVAVTRHSASADQMAYLFKYDSVHGRFNGTVGAESDSIVVDGRKILCVKPENDVYPWKELGVDLVIEATGKNVTAEKAGAHIACGAKKVVITAPGKGDGVATFVMGVNEEKYDPAKDHIVSNASCTTNCLAPIAKILNDAFGIEKGLMTTVHSYTGDQNLVDKSHKKSNYRARAAACSMVPTTTGAAKAVALVIPALKGKLSGMALRVPTPDVSIVDLTFVPGRAVTADEVNAAVKKAAEGALAPYVGYVTDECVSADFIHDDRSSIFAPDQTIEMNGLVKVFAWYDNEWGYSCRCVDLVNYVISKGL</sequence>
<name>A0A6L5YCF1_9BACT</name>
<keyword evidence="5" id="KW-0520">NAD</keyword>
<feature type="active site" description="Nucleophile" evidence="3">
    <location>
        <position position="157"/>
    </location>
</feature>
<evidence type="ECO:0000256" key="6">
    <source>
        <dbReference type="PIRSR" id="PIRSR000149-4"/>
    </source>
</evidence>
<evidence type="ECO:0000256" key="5">
    <source>
        <dbReference type="PIRSR" id="PIRSR000149-3"/>
    </source>
</evidence>
<dbReference type="InterPro" id="IPR020831">
    <property type="entry name" value="GlycerAld/Erythrose_P_DH"/>
</dbReference>
<evidence type="ECO:0000256" key="7">
    <source>
        <dbReference type="RuleBase" id="RU000397"/>
    </source>
</evidence>
<dbReference type="InterPro" id="IPR020829">
    <property type="entry name" value="GlycerAld_3-P_DH_cat"/>
</dbReference>
<accession>A0A6L5YCF1</accession>
<dbReference type="EMBL" id="VUNH01000003">
    <property type="protein sequence ID" value="MST55222.1"/>
    <property type="molecule type" value="Genomic_DNA"/>
</dbReference>
<evidence type="ECO:0000313" key="10">
    <source>
        <dbReference type="EMBL" id="MST55222.1"/>
    </source>
</evidence>
<dbReference type="GO" id="GO:0050661">
    <property type="term" value="F:NADP binding"/>
    <property type="evidence" value="ECO:0007669"/>
    <property type="project" value="InterPro"/>
</dbReference>
<dbReference type="GO" id="GO:0006006">
    <property type="term" value="P:glucose metabolic process"/>
    <property type="evidence" value="ECO:0007669"/>
    <property type="project" value="InterPro"/>
</dbReference>
<dbReference type="GO" id="GO:0051287">
    <property type="term" value="F:NAD binding"/>
    <property type="evidence" value="ECO:0007669"/>
    <property type="project" value="InterPro"/>
</dbReference>
<dbReference type="FunFam" id="3.30.360.10:FF:000002">
    <property type="entry name" value="Glyceraldehyde-3-phosphate dehydrogenase"/>
    <property type="match status" value="1"/>
</dbReference>
<dbReference type="CDD" id="cd05214">
    <property type="entry name" value="GAPDH_I_N"/>
    <property type="match status" value="1"/>
</dbReference>
<dbReference type="PIRSF" id="PIRSF000149">
    <property type="entry name" value="GAP_DH"/>
    <property type="match status" value="1"/>
</dbReference>
<proteinExistence type="inferred from homology"/>
<evidence type="ECO:0000256" key="1">
    <source>
        <dbReference type="ARBA" id="ARBA00007406"/>
    </source>
</evidence>
<feature type="binding site" evidence="4">
    <location>
        <begin position="216"/>
        <end position="217"/>
    </location>
    <ligand>
        <name>D-glyceraldehyde 3-phosphate</name>
        <dbReference type="ChEBI" id="CHEBI:59776"/>
    </ligand>
</feature>
<evidence type="ECO:0000256" key="4">
    <source>
        <dbReference type="PIRSR" id="PIRSR000149-2"/>
    </source>
</evidence>
<dbReference type="Gene3D" id="3.30.360.10">
    <property type="entry name" value="Dihydrodipicolinate Reductase, domain 2"/>
    <property type="match status" value="1"/>
</dbReference>
<comment type="caution">
    <text evidence="10">The sequence shown here is derived from an EMBL/GenBank/DDBJ whole genome shotgun (WGS) entry which is preliminary data.</text>
</comment>